<feature type="transmembrane region" description="Helical" evidence="7">
    <location>
        <begin position="48"/>
        <end position="73"/>
    </location>
</feature>
<feature type="transmembrane region" description="Helical" evidence="7">
    <location>
        <begin position="278"/>
        <end position="300"/>
    </location>
</feature>
<keyword evidence="5 7" id="KW-0472">Membrane</keyword>
<dbReference type="PANTHER" id="PTHR42718">
    <property type="entry name" value="MAJOR FACILITATOR SUPERFAMILY MULTIDRUG TRANSPORTER MFSC"/>
    <property type="match status" value="1"/>
</dbReference>
<dbReference type="GO" id="GO:0022857">
    <property type="term" value="F:transmembrane transporter activity"/>
    <property type="evidence" value="ECO:0007669"/>
    <property type="project" value="InterPro"/>
</dbReference>
<evidence type="ECO:0000256" key="2">
    <source>
        <dbReference type="ARBA" id="ARBA00022448"/>
    </source>
</evidence>
<dbReference type="Pfam" id="PF07690">
    <property type="entry name" value="MFS_1"/>
    <property type="match status" value="1"/>
</dbReference>
<dbReference type="Gene3D" id="1.20.1250.20">
    <property type="entry name" value="MFS general substrate transporter like domains"/>
    <property type="match status" value="1"/>
</dbReference>
<keyword evidence="2" id="KW-0813">Transport</keyword>
<dbReference type="InterPro" id="IPR036259">
    <property type="entry name" value="MFS_trans_sf"/>
</dbReference>
<evidence type="ECO:0000256" key="4">
    <source>
        <dbReference type="ARBA" id="ARBA00022989"/>
    </source>
</evidence>
<feature type="domain" description="Major facilitator superfamily (MFS) profile" evidence="8">
    <location>
        <begin position="20"/>
        <end position="491"/>
    </location>
</feature>
<feature type="transmembrane region" description="Helical" evidence="7">
    <location>
        <begin position="312"/>
        <end position="331"/>
    </location>
</feature>
<protein>
    <submittedName>
        <fullName evidence="9">EmrB/QacA subfamily drug resistance transporter</fullName>
    </submittedName>
</protein>
<accession>A0A840I4K4</accession>
<feature type="transmembrane region" description="Helical" evidence="7">
    <location>
        <begin position="413"/>
        <end position="430"/>
    </location>
</feature>
<dbReference type="SUPFAM" id="SSF103473">
    <property type="entry name" value="MFS general substrate transporter"/>
    <property type="match status" value="1"/>
</dbReference>
<sequence>MTGPVDQGQPSVTRRQRFAVLCASVTGSSMAFVNGTAVNLAIDPIQEGLHASLAAMLWVASIYMLFLASLMLIGGAIGDFYGRRATFVAGVAVFILTSIGCALAPSAEVLILARAGQGIGAALLTPMSLTLIADFYPGRARGTAISIWSAASALFTAIGPPLGGWLAENVGWQSIFLIPLPLGFVALLTAIFFVPRRPPPRRPEAVDWQGALAAVIGFGGIAYGLITLSERPGLGSVLHWGPALTMGAFGLFALTRIEMRARSPMMPPALFRIGTFNAINVVTTLLYGSLGGIFVFYPIYLTDAFGHGVDRIGFAFLGFALPMLVLTAFAGKLTRRFGARAMLTAGSLVGAIAFASMGLAPYSGTLRGAFGSMMIFGAGIALVVPAMNTALFNVTPHRSHGAASGINNACARAATLFAIAGYGAAASYAFRQLAGPAARLAGYGGGDGLRGPAAANYAGAIVSSFELLTWVSIGLALLSAIVAAFFIDADIEKKGTASSGTGAHVGVRRVYGANAEEALEEDEEEKGNGGEAYQSA</sequence>
<dbReference type="InterPro" id="IPR011701">
    <property type="entry name" value="MFS"/>
</dbReference>
<evidence type="ECO:0000256" key="1">
    <source>
        <dbReference type="ARBA" id="ARBA00004141"/>
    </source>
</evidence>
<feature type="transmembrane region" description="Helical" evidence="7">
    <location>
        <begin position="369"/>
        <end position="392"/>
    </location>
</feature>
<dbReference type="InterPro" id="IPR020846">
    <property type="entry name" value="MFS_dom"/>
</dbReference>
<dbReference type="Proteomes" id="UP000563524">
    <property type="component" value="Unassembled WGS sequence"/>
</dbReference>
<keyword evidence="4 7" id="KW-1133">Transmembrane helix</keyword>
<feature type="transmembrane region" description="Helical" evidence="7">
    <location>
        <begin position="172"/>
        <end position="194"/>
    </location>
</feature>
<evidence type="ECO:0000256" key="5">
    <source>
        <dbReference type="ARBA" id="ARBA00023136"/>
    </source>
</evidence>
<evidence type="ECO:0000256" key="6">
    <source>
        <dbReference type="SAM" id="MobiDB-lite"/>
    </source>
</evidence>
<keyword evidence="3 7" id="KW-0812">Transmembrane</keyword>
<feature type="transmembrane region" description="Helical" evidence="7">
    <location>
        <begin position="85"/>
        <end position="105"/>
    </location>
</feature>
<proteinExistence type="predicted"/>
<dbReference type="AlphaFoldDB" id="A0A840I4K4"/>
<evidence type="ECO:0000313" key="9">
    <source>
        <dbReference type="EMBL" id="MBB4659203.1"/>
    </source>
</evidence>
<dbReference type="GO" id="GO:0016020">
    <property type="term" value="C:membrane"/>
    <property type="evidence" value="ECO:0007669"/>
    <property type="project" value="UniProtKB-SubCell"/>
</dbReference>
<evidence type="ECO:0000313" key="10">
    <source>
        <dbReference type="Proteomes" id="UP000563524"/>
    </source>
</evidence>
<dbReference type="PROSITE" id="PS50850">
    <property type="entry name" value="MFS"/>
    <property type="match status" value="1"/>
</dbReference>
<reference evidence="9 10" key="1">
    <citation type="submission" date="2020-08" db="EMBL/GenBank/DDBJ databases">
        <title>Genomic Encyclopedia of Type Strains, Phase IV (KMG-IV): sequencing the most valuable type-strain genomes for metagenomic binning, comparative biology and taxonomic classification.</title>
        <authorList>
            <person name="Goeker M."/>
        </authorList>
    </citation>
    <scope>NUCLEOTIDE SEQUENCE [LARGE SCALE GENOMIC DNA]</scope>
    <source>
        <strain evidence="9 10">DSM 102850</strain>
    </source>
</reference>
<organism evidence="9 10">
    <name type="scientific">Parvularcula dongshanensis</name>
    <dbReference type="NCBI Taxonomy" id="1173995"/>
    <lineage>
        <taxon>Bacteria</taxon>
        <taxon>Pseudomonadati</taxon>
        <taxon>Pseudomonadota</taxon>
        <taxon>Alphaproteobacteria</taxon>
        <taxon>Parvularculales</taxon>
        <taxon>Parvularculaceae</taxon>
        <taxon>Parvularcula</taxon>
    </lineage>
</organism>
<feature type="transmembrane region" description="Helical" evidence="7">
    <location>
        <begin position="145"/>
        <end position="166"/>
    </location>
</feature>
<dbReference type="RefSeq" id="WP_183817567.1">
    <property type="nucleotide sequence ID" value="NZ_JACHOB010000003.1"/>
</dbReference>
<dbReference type="EMBL" id="JACHOB010000003">
    <property type="protein sequence ID" value="MBB4659203.1"/>
    <property type="molecule type" value="Genomic_DNA"/>
</dbReference>
<feature type="region of interest" description="Disordered" evidence="6">
    <location>
        <begin position="516"/>
        <end position="536"/>
    </location>
</feature>
<dbReference type="PANTHER" id="PTHR42718:SF9">
    <property type="entry name" value="MAJOR FACILITATOR SUPERFAMILY MULTIDRUG TRANSPORTER MFSC"/>
    <property type="match status" value="1"/>
</dbReference>
<comment type="subcellular location">
    <subcellularLocation>
        <location evidence="1">Membrane</location>
        <topology evidence="1">Multi-pass membrane protein</topology>
    </subcellularLocation>
</comment>
<feature type="transmembrane region" description="Helical" evidence="7">
    <location>
        <begin position="238"/>
        <end position="257"/>
    </location>
</feature>
<feature type="transmembrane region" description="Helical" evidence="7">
    <location>
        <begin position="343"/>
        <end position="363"/>
    </location>
</feature>
<dbReference type="CDD" id="cd17321">
    <property type="entry name" value="MFS_MMR_MDR_like"/>
    <property type="match status" value="1"/>
</dbReference>
<keyword evidence="10" id="KW-1185">Reference proteome</keyword>
<name>A0A840I4K4_9PROT</name>
<feature type="transmembrane region" description="Helical" evidence="7">
    <location>
        <begin position="206"/>
        <end position="226"/>
    </location>
</feature>
<feature type="transmembrane region" description="Helical" evidence="7">
    <location>
        <begin position="18"/>
        <end position="42"/>
    </location>
</feature>
<evidence type="ECO:0000256" key="3">
    <source>
        <dbReference type="ARBA" id="ARBA00022692"/>
    </source>
</evidence>
<evidence type="ECO:0000256" key="7">
    <source>
        <dbReference type="SAM" id="Phobius"/>
    </source>
</evidence>
<comment type="caution">
    <text evidence="9">The sequence shown here is derived from an EMBL/GenBank/DDBJ whole genome shotgun (WGS) entry which is preliminary data.</text>
</comment>
<feature type="transmembrane region" description="Helical" evidence="7">
    <location>
        <begin position="111"/>
        <end position="133"/>
    </location>
</feature>
<gene>
    <name evidence="9" type="ORF">GGQ59_001728</name>
</gene>
<evidence type="ECO:0000259" key="8">
    <source>
        <dbReference type="PROSITE" id="PS50850"/>
    </source>
</evidence>
<dbReference type="Gene3D" id="1.20.1720.10">
    <property type="entry name" value="Multidrug resistance protein D"/>
    <property type="match status" value="1"/>
</dbReference>
<feature type="transmembrane region" description="Helical" evidence="7">
    <location>
        <begin position="467"/>
        <end position="487"/>
    </location>
</feature>